<dbReference type="Pfam" id="PF13561">
    <property type="entry name" value="adh_short_C2"/>
    <property type="match status" value="1"/>
</dbReference>
<dbReference type="RefSeq" id="XP_017999821.1">
    <property type="nucleotide sequence ID" value="XM_018140466.1"/>
</dbReference>
<dbReference type="PROSITE" id="PS00061">
    <property type="entry name" value="ADH_SHORT"/>
    <property type="match status" value="1"/>
</dbReference>
<evidence type="ECO:0000313" key="2">
    <source>
        <dbReference type="EMBL" id="KPI39858.1"/>
    </source>
</evidence>
<organism evidence="2 3">
    <name type="scientific">Cyphellophora attinorum</name>
    <dbReference type="NCBI Taxonomy" id="1664694"/>
    <lineage>
        <taxon>Eukaryota</taxon>
        <taxon>Fungi</taxon>
        <taxon>Dikarya</taxon>
        <taxon>Ascomycota</taxon>
        <taxon>Pezizomycotina</taxon>
        <taxon>Eurotiomycetes</taxon>
        <taxon>Chaetothyriomycetidae</taxon>
        <taxon>Chaetothyriales</taxon>
        <taxon>Cyphellophoraceae</taxon>
        <taxon>Cyphellophora</taxon>
    </lineage>
</organism>
<keyword evidence="3" id="KW-1185">Reference proteome</keyword>
<dbReference type="EMBL" id="LFJN01000013">
    <property type="protein sequence ID" value="KPI39858.1"/>
    <property type="molecule type" value="Genomic_DNA"/>
</dbReference>
<dbReference type="Proteomes" id="UP000038010">
    <property type="component" value="Unassembled WGS sequence"/>
</dbReference>
<proteinExistence type="predicted"/>
<sequence>MDIQVDYRLTSFTTNPAVLTPAYRPCHTPSLISTNPTLTICLTYHPLIPNSYTMAEEPPPPRPSRTLTNRVAIITGAGAQGNGIGNGRASAILLAADGCSVVCVDLNLSLAQTTVSMIEAEGKGRAIAIQADVTSSADCERIVTTTLSTFGRLDILFNCVGIGGAPGTAVDVDMDAWAKGLEVNVSSMVRMCKFAIPAMLKNDRSLGIRGSIINMGSVAGLRGGTPHLLYPTSKGAVVNMTKAMAAHHAADGIRVNCVCPGMVYTPMMYGPGMSEAAREGRKNRSLLKIEGNGWDIGNSVRFLAGEESRWITGHVLTVDAGATCAVGTDLPRSASVNA</sequence>
<dbReference type="OrthoDB" id="1393670at2759"/>
<dbReference type="GeneID" id="28732347"/>
<dbReference type="FunFam" id="3.40.50.720:FF:001190">
    <property type="entry name" value="Short-chain dehydrogenase/reductase SDR"/>
    <property type="match status" value="1"/>
</dbReference>
<dbReference type="STRING" id="1664694.A0A0N0NM26"/>
<accession>A0A0N0NM26</accession>
<gene>
    <name evidence="2" type="ORF">AB675_11604</name>
</gene>
<dbReference type="VEuPathDB" id="FungiDB:AB675_11604"/>
<dbReference type="PANTHER" id="PTHR42820">
    <property type="entry name" value="SHORT-CHAIN DEHYDROGENASE REDUCTASE"/>
    <property type="match status" value="1"/>
</dbReference>
<dbReference type="PRINTS" id="PR00081">
    <property type="entry name" value="GDHRDH"/>
</dbReference>
<protein>
    <submittedName>
        <fullName evidence="2">Bacilysin biosynthesis oxido BacC</fullName>
    </submittedName>
</protein>
<keyword evidence="1" id="KW-0521">NADP</keyword>
<dbReference type="InterPro" id="IPR036291">
    <property type="entry name" value="NAD(P)-bd_dom_sf"/>
</dbReference>
<dbReference type="SUPFAM" id="SSF51735">
    <property type="entry name" value="NAD(P)-binding Rossmann-fold domains"/>
    <property type="match status" value="1"/>
</dbReference>
<dbReference type="Gene3D" id="3.40.50.720">
    <property type="entry name" value="NAD(P)-binding Rossmann-like Domain"/>
    <property type="match status" value="1"/>
</dbReference>
<dbReference type="InterPro" id="IPR002347">
    <property type="entry name" value="SDR_fam"/>
</dbReference>
<dbReference type="InterPro" id="IPR020904">
    <property type="entry name" value="Sc_DH/Rdtase_CS"/>
</dbReference>
<dbReference type="CDD" id="cd05233">
    <property type="entry name" value="SDR_c"/>
    <property type="match status" value="1"/>
</dbReference>
<reference evidence="2 3" key="1">
    <citation type="submission" date="2015-06" db="EMBL/GenBank/DDBJ databases">
        <title>Draft genome of the ant-associated black yeast Phialophora attae CBS 131958.</title>
        <authorList>
            <person name="Moreno L.F."/>
            <person name="Stielow B.J."/>
            <person name="de Hoog S."/>
            <person name="Vicente V.A."/>
            <person name="Weiss V.A."/>
            <person name="de Vries M."/>
            <person name="Cruz L.M."/>
            <person name="Souza E.M."/>
        </authorList>
    </citation>
    <scope>NUCLEOTIDE SEQUENCE [LARGE SCALE GENOMIC DNA]</scope>
    <source>
        <strain evidence="2 3">CBS 131958</strain>
    </source>
</reference>
<evidence type="ECO:0000256" key="1">
    <source>
        <dbReference type="ARBA" id="ARBA00022857"/>
    </source>
</evidence>
<dbReference type="PRINTS" id="PR00080">
    <property type="entry name" value="SDRFAMILY"/>
</dbReference>
<dbReference type="PANTHER" id="PTHR42820:SF1">
    <property type="entry name" value="SHORT-CHAIN DEHYDROGENASE_REDUCTASE FAMILY PROTEIN"/>
    <property type="match status" value="1"/>
</dbReference>
<dbReference type="AlphaFoldDB" id="A0A0N0NM26"/>
<comment type="caution">
    <text evidence="2">The sequence shown here is derived from an EMBL/GenBank/DDBJ whole genome shotgun (WGS) entry which is preliminary data.</text>
</comment>
<evidence type="ECO:0000313" key="3">
    <source>
        <dbReference type="Proteomes" id="UP000038010"/>
    </source>
</evidence>
<name>A0A0N0NM26_9EURO</name>